<reference evidence="1" key="2">
    <citation type="journal article" date="2015" name="Fish Shellfish Immunol.">
        <title>Early steps in the European eel (Anguilla anguilla)-Vibrio vulnificus interaction in the gills: Role of the RtxA13 toxin.</title>
        <authorList>
            <person name="Callol A."/>
            <person name="Pajuelo D."/>
            <person name="Ebbesson L."/>
            <person name="Teles M."/>
            <person name="MacKenzie S."/>
            <person name="Amaro C."/>
        </authorList>
    </citation>
    <scope>NUCLEOTIDE SEQUENCE</scope>
</reference>
<accession>A0A0E9XBI3</accession>
<proteinExistence type="predicted"/>
<reference evidence="1" key="1">
    <citation type="submission" date="2014-11" db="EMBL/GenBank/DDBJ databases">
        <authorList>
            <person name="Amaro Gonzalez C."/>
        </authorList>
    </citation>
    <scope>NUCLEOTIDE SEQUENCE</scope>
</reference>
<protein>
    <submittedName>
        <fullName evidence="1">Uncharacterized protein</fullName>
    </submittedName>
</protein>
<organism evidence="1">
    <name type="scientific">Anguilla anguilla</name>
    <name type="common">European freshwater eel</name>
    <name type="synonym">Muraena anguilla</name>
    <dbReference type="NCBI Taxonomy" id="7936"/>
    <lineage>
        <taxon>Eukaryota</taxon>
        <taxon>Metazoa</taxon>
        <taxon>Chordata</taxon>
        <taxon>Craniata</taxon>
        <taxon>Vertebrata</taxon>
        <taxon>Euteleostomi</taxon>
        <taxon>Actinopterygii</taxon>
        <taxon>Neopterygii</taxon>
        <taxon>Teleostei</taxon>
        <taxon>Anguilliformes</taxon>
        <taxon>Anguillidae</taxon>
        <taxon>Anguilla</taxon>
    </lineage>
</organism>
<dbReference type="EMBL" id="GBXM01008583">
    <property type="protein sequence ID" value="JAH99994.1"/>
    <property type="molecule type" value="Transcribed_RNA"/>
</dbReference>
<sequence>MFNEKLIAYVKVVATVLACKSTHGTSDVAAWYYEQSKGVNKILTFLLYNTWFRLCLKKTPLMNVD</sequence>
<evidence type="ECO:0000313" key="1">
    <source>
        <dbReference type="EMBL" id="JAH99994.1"/>
    </source>
</evidence>
<name>A0A0E9XBI3_ANGAN</name>
<dbReference type="AlphaFoldDB" id="A0A0E9XBI3"/>